<comment type="caution">
    <text evidence="1">The sequence shown here is derived from an EMBL/GenBank/DDBJ whole genome shotgun (WGS) entry which is preliminary data.</text>
</comment>
<evidence type="ECO:0008006" key="3">
    <source>
        <dbReference type="Google" id="ProtNLM"/>
    </source>
</evidence>
<dbReference type="Proteomes" id="UP000294200">
    <property type="component" value="Unassembled WGS sequence"/>
</dbReference>
<feature type="non-terminal residue" evidence="1">
    <location>
        <position position="73"/>
    </location>
</feature>
<evidence type="ECO:0000313" key="2">
    <source>
        <dbReference type="Proteomes" id="UP000294200"/>
    </source>
</evidence>
<protein>
    <recommendedName>
        <fullName evidence="3">Type IV secretion protein Rhs</fullName>
    </recommendedName>
</protein>
<organism evidence="1 2">
    <name type="scientific">Paraburkholderia steynii</name>
    <dbReference type="NCBI Taxonomy" id="1245441"/>
    <lineage>
        <taxon>Bacteria</taxon>
        <taxon>Pseudomonadati</taxon>
        <taxon>Pseudomonadota</taxon>
        <taxon>Betaproteobacteria</taxon>
        <taxon>Burkholderiales</taxon>
        <taxon>Burkholderiaceae</taxon>
        <taxon>Paraburkholderia</taxon>
    </lineage>
</organism>
<gene>
    <name evidence="1" type="ORF">BZM27_54855</name>
</gene>
<proteinExistence type="predicted"/>
<name>A0A4R0WR56_9BURK</name>
<reference evidence="1 2" key="1">
    <citation type="submission" date="2017-02" db="EMBL/GenBank/DDBJ databases">
        <title>Paraburkholderia sophoroidis sp. nov. and Paraburkholderia steynii sp. nov. rhizobial symbionts of the fynbos legume Hypocalyptus sophoroides.</title>
        <authorList>
            <person name="Steenkamp E.T."/>
            <person name="Beukes C.W."/>
            <person name="Van Zyl E."/>
            <person name="Avontuur J."/>
            <person name="Chan W.Y."/>
            <person name="Hassen A."/>
            <person name="Palmer M."/>
            <person name="Mthombeni L."/>
            <person name="Phalane F."/>
            <person name="Sereme K."/>
            <person name="Venter S.N."/>
        </authorList>
    </citation>
    <scope>NUCLEOTIDE SEQUENCE [LARGE SCALE GENOMIC DNA]</scope>
    <source>
        <strain evidence="1 2">HC1.1ba</strain>
    </source>
</reference>
<accession>A0A4R0WR56</accession>
<dbReference type="EMBL" id="MWML01001049">
    <property type="protein sequence ID" value="TCF99773.1"/>
    <property type="molecule type" value="Genomic_DNA"/>
</dbReference>
<dbReference type="AlphaFoldDB" id="A0A4R0WR56"/>
<sequence length="73" mass="8382">MHGVLLDGQPLLDFERDRLHRETGRVHAGFSQQREYDPSGRLTRFSVMAAHPSAQHERLAERRLRYDAAGQLA</sequence>
<keyword evidence="2" id="KW-1185">Reference proteome</keyword>
<evidence type="ECO:0000313" key="1">
    <source>
        <dbReference type="EMBL" id="TCF99773.1"/>
    </source>
</evidence>